<feature type="domain" description="Resolvase/invertase-type recombinase catalytic" evidence="3">
    <location>
        <begin position="3"/>
        <end position="161"/>
    </location>
</feature>
<evidence type="ECO:0000256" key="1">
    <source>
        <dbReference type="ARBA" id="ARBA00023125"/>
    </source>
</evidence>
<protein>
    <submittedName>
        <fullName evidence="4">Recombinase family protein</fullName>
    </submittedName>
</protein>
<gene>
    <name evidence="4" type="ORF">H3H45_09470</name>
</gene>
<name>A0A7W4DBC9_9GAMM</name>
<comment type="caution">
    <text evidence="4">The sequence shown here is derived from an EMBL/GenBank/DDBJ whole genome shotgun (WGS) entry which is preliminary data.</text>
</comment>
<dbReference type="SMART" id="SM00857">
    <property type="entry name" value="Resolvase"/>
    <property type="match status" value="1"/>
</dbReference>
<dbReference type="InterPro" id="IPR006119">
    <property type="entry name" value="Resolv_N"/>
</dbReference>
<dbReference type="Pfam" id="PF00239">
    <property type="entry name" value="Resolvase"/>
    <property type="match status" value="1"/>
</dbReference>
<keyword evidence="5" id="KW-1185">Reference proteome</keyword>
<dbReference type="InterPro" id="IPR025827">
    <property type="entry name" value="Zn_ribbon_recom_dom"/>
</dbReference>
<proteinExistence type="predicted"/>
<dbReference type="Gene3D" id="3.40.50.1390">
    <property type="entry name" value="Resolvase, N-terminal catalytic domain"/>
    <property type="match status" value="1"/>
</dbReference>
<dbReference type="RefSeq" id="WP_182833483.1">
    <property type="nucleotide sequence ID" value="NZ_JACJFN010000002.1"/>
</dbReference>
<dbReference type="PANTHER" id="PTHR30461:SF2">
    <property type="entry name" value="SERINE RECOMBINASE PINE-RELATED"/>
    <property type="match status" value="1"/>
</dbReference>
<dbReference type="InterPro" id="IPR038109">
    <property type="entry name" value="DNA_bind_recomb_sf"/>
</dbReference>
<keyword evidence="2" id="KW-0233">DNA recombination</keyword>
<dbReference type="PROSITE" id="PS51736">
    <property type="entry name" value="RECOMBINASES_3"/>
    <property type="match status" value="1"/>
</dbReference>
<dbReference type="CDD" id="cd00338">
    <property type="entry name" value="Ser_Recombinase"/>
    <property type="match status" value="1"/>
</dbReference>
<dbReference type="PANTHER" id="PTHR30461">
    <property type="entry name" value="DNA-INVERTASE FROM LAMBDOID PROPHAGE"/>
    <property type="match status" value="1"/>
</dbReference>
<dbReference type="Proteomes" id="UP000581189">
    <property type="component" value="Unassembled WGS sequence"/>
</dbReference>
<evidence type="ECO:0000313" key="5">
    <source>
        <dbReference type="Proteomes" id="UP000581189"/>
    </source>
</evidence>
<sequence>MPYAVPYMRFSFSRQGRGSSIERQEMMIGEWLGKHPEYTLYPKTYKDLGRSGFSGEHLKFGFGKMLKAIEDGLISSGDVILVEAFDRAGRLPPSDMFPILSGIVKAGVNIVTLDDGITYTLESVNNNHLFLLLAKIQQAHNYSSLLSDRIKKSYANRVDRAKAGEKVKVRTPIWLKDGELIEDLVPIIRQVFELWAEGVGAWSILKKIQDQHPALKKVNVSTISEWVRNKTAIGYWRDIPGVYPAVVDAELFYRANNRPVRSIPTRNPRKHFETGLIVCGVCGGNMVSKIDKLKSAKVVCGTRSRKGIDACSNSKNFPLDVFLYLITTTSTEAMQQALRRHQLSDSEKKAIVLRGKVDELGKQLSNLYKLAAINLTDELQQEIERKIFERDQAQVQIKALEVISSVNEDWGAAVEISDDMRIDEPERANALLRSVGYALKAFTNGTIEVPCKDINGIELNPCKYEGYSKRKDAYILSTGSGVLEILNFASKRHLATLEEY</sequence>
<dbReference type="Gene3D" id="3.90.1750.20">
    <property type="entry name" value="Putative Large Serine Recombinase, Chain B, Domain 2"/>
    <property type="match status" value="1"/>
</dbReference>
<evidence type="ECO:0000313" key="4">
    <source>
        <dbReference type="EMBL" id="MBB1519464.1"/>
    </source>
</evidence>
<dbReference type="GO" id="GO:0003677">
    <property type="term" value="F:DNA binding"/>
    <property type="evidence" value="ECO:0007669"/>
    <property type="project" value="UniProtKB-KW"/>
</dbReference>
<dbReference type="InterPro" id="IPR050639">
    <property type="entry name" value="SSR_resolvase"/>
</dbReference>
<dbReference type="GO" id="GO:0000150">
    <property type="term" value="F:DNA strand exchange activity"/>
    <property type="evidence" value="ECO:0007669"/>
    <property type="project" value="InterPro"/>
</dbReference>
<reference evidence="4 5" key="1">
    <citation type="submission" date="2020-08" db="EMBL/GenBank/DDBJ databases">
        <authorList>
            <person name="Kim C.M."/>
        </authorList>
    </citation>
    <scope>NUCLEOTIDE SEQUENCE [LARGE SCALE GENOMIC DNA]</scope>
    <source>
        <strain evidence="4 5">SR9</strain>
    </source>
</reference>
<dbReference type="InterPro" id="IPR036162">
    <property type="entry name" value="Resolvase-like_N_sf"/>
</dbReference>
<dbReference type="Pfam" id="PF13408">
    <property type="entry name" value="Zn_ribbon_recom"/>
    <property type="match status" value="1"/>
</dbReference>
<dbReference type="AlphaFoldDB" id="A0A7W4DBC9"/>
<evidence type="ECO:0000259" key="3">
    <source>
        <dbReference type="PROSITE" id="PS51736"/>
    </source>
</evidence>
<accession>A0A7W4DBC9</accession>
<organism evidence="4 5">
    <name type="scientific">Aquipseudomonas guryensis</name>
    <dbReference type="NCBI Taxonomy" id="2759165"/>
    <lineage>
        <taxon>Bacteria</taxon>
        <taxon>Pseudomonadati</taxon>
        <taxon>Pseudomonadota</taxon>
        <taxon>Gammaproteobacteria</taxon>
        <taxon>Pseudomonadales</taxon>
        <taxon>Pseudomonadaceae</taxon>
        <taxon>Aquipseudomonas</taxon>
    </lineage>
</organism>
<dbReference type="SUPFAM" id="SSF53041">
    <property type="entry name" value="Resolvase-like"/>
    <property type="match status" value="1"/>
</dbReference>
<keyword evidence="1" id="KW-0238">DNA-binding</keyword>
<dbReference type="EMBL" id="JACJFN010000002">
    <property type="protein sequence ID" value="MBB1519464.1"/>
    <property type="molecule type" value="Genomic_DNA"/>
</dbReference>
<evidence type="ECO:0000256" key="2">
    <source>
        <dbReference type="ARBA" id="ARBA00023172"/>
    </source>
</evidence>